<dbReference type="SUPFAM" id="SSF54928">
    <property type="entry name" value="RNA-binding domain, RBD"/>
    <property type="match status" value="1"/>
</dbReference>
<dbReference type="InParanoid" id="F0XX94"/>
<dbReference type="InterPro" id="IPR000504">
    <property type="entry name" value="RRM_dom"/>
</dbReference>
<dbReference type="PANTHER" id="PTHR45735:SF2">
    <property type="entry name" value="CLEAVAGE STIMULATION FACTOR SUBUNIT 2"/>
    <property type="match status" value="1"/>
</dbReference>
<evidence type="ECO:0000256" key="1">
    <source>
        <dbReference type="PROSITE-ProRule" id="PRU00176"/>
    </source>
</evidence>
<protein>
    <recommendedName>
        <fullName evidence="2">RRM domain-containing protein</fullName>
    </recommendedName>
</protein>
<sequence length="74" mass="8176">FFANVRYDVTEDTLKPFFGAVGPVTHVKIVRDSFTGQSKGYGFCTYSDPLYATTALRSLDGQPVEGRPIRLDDA</sequence>
<dbReference type="EMBL" id="GL833120">
    <property type="protein sequence ID" value="EGB13181.1"/>
    <property type="molecule type" value="Genomic_DNA"/>
</dbReference>
<dbReference type="GO" id="GO:0003729">
    <property type="term" value="F:mRNA binding"/>
    <property type="evidence" value="ECO:0007669"/>
    <property type="project" value="TreeGrafter"/>
</dbReference>
<dbReference type="Gene3D" id="3.30.70.330">
    <property type="match status" value="1"/>
</dbReference>
<name>F0XX94_AURAN</name>
<dbReference type="PANTHER" id="PTHR45735">
    <property type="entry name" value="CLEAVAGE STIMULATION FACTOR SUBUNIT 2"/>
    <property type="match status" value="1"/>
</dbReference>
<gene>
    <name evidence="3" type="ORF">AURANDRAFT_17171</name>
</gene>
<keyword evidence="1" id="KW-0694">RNA-binding</keyword>
<dbReference type="Proteomes" id="UP000002729">
    <property type="component" value="Unassembled WGS sequence"/>
</dbReference>
<reference evidence="3 4" key="1">
    <citation type="journal article" date="2011" name="Proc. Natl. Acad. Sci. U.S.A.">
        <title>Niche of harmful alga Aureococcus anophagefferens revealed through ecogenomics.</title>
        <authorList>
            <person name="Gobler C.J."/>
            <person name="Berry D.L."/>
            <person name="Dyhrman S.T."/>
            <person name="Wilhelm S.W."/>
            <person name="Salamov A."/>
            <person name="Lobanov A.V."/>
            <person name="Zhang Y."/>
            <person name="Collier J.L."/>
            <person name="Wurch L.L."/>
            <person name="Kustka A.B."/>
            <person name="Dill B.D."/>
            <person name="Shah M."/>
            <person name="VerBerkmoes N.C."/>
            <person name="Kuo A."/>
            <person name="Terry A."/>
            <person name="Pangilinan J."/>
            <person name="Lindquist E.A."/>
            <person name="Lucas S."/>
            <person name="Paulsen I.T."/>
            <person name="Hattenrath-Lehmann T.K."/>
            <person name="Talmage S.C."/>
            <person name="Walker E.A."/>
            <person name="Koch F."/>
            <person name="Burson A.M."/>
            <person name="Marcoval M.A."/>
            <person name="Tang Y.Z."/>
            <person name="Lecleir G.R."/>
            <person name="Coyne K.J."/>
            <person name="Berg G.M."/>
            <person name="Bertrand E.M."/>
            <person name="Saito M.A."/>
            <person name="Gladyshev V.N."/>
            <person name="Grigoriev I.V."/>
        </authorList>
    </citation>
    <scope>NUCLEOTIDE SEQUENCE [LARGE SCALE GENOMIC DNA]</scope>
    <source>
        <strain evidence="4">CCMP 1984</strain>
    </source>
</reference>
<dbReference type="SMART" id="SM00360">
    <property type="entry name" value="RRM"/>
    <property type="match status" value="1"/>
</dbReference>
<dbReference type="PROSITE" id="PS50102">
    <property type="entry name" value="RRM"/>
    <property type="match status" value="1"/>
</dbReference>
<dbReference type="OrthoDB" id="439808at2759"/>
<keyword evidence="4" id="KW-1185">Reference proteome</keyword>
<accession>F0XX94</accession>
<feature type="non-terminal residue" evidence="3">
    <location>
        <position position="74"/>
    </location>
</feature>
<dbReference type="GeneID" id="20218793"/>
<organism evidence="4">
    <name type="scientific">Aureococcus anophagefferens</name>
    <name type="common">Harmful bloom alga</name>
    <dbReference type="NCBI Taxonomy" id="44056"/>
    <lineage>
        <taxon>Eukaryota</taxon>
        <taxon>Sar</taxon>
        <taxon>Stramenopiles</taxon>
        <taxon>Ochrophyta</taxon>
        <taxon>Pelagophyceae</taxon>
        <taxon>Pelagomonadales</taxon>
        <taxon>Pelagomonadaceae</taxon>
        <taxon>Aureococcus</taxon>
    </lineage>
</organism>
<dbReference type="GO" id="GO:0005847">
    <property type="term" value="C:mRNA cleavage and polyadenylation specificity factor complex"/>
    <property type="evidence" value="ECO:0007669"/>
    <property type="project" value="TreeGrafter"/>
</dbReference>
<dbReference type="InterPro" id="IPR012677">
    <property type="entry name" value="Nucleotide-bd_a/b_plait_sf"/>
</dbReference>
<dbReference type="RefSeq" id="XP_009032775.1">
    <property type="nucleotide sequence ID" value="XM_009034527.1"/>
</dbReference>
<evidence type="ECO:0000259" key="2">
    <source>
        <dbReference type="PROSITE" id="PS50102"/>
    </source>
</evidence>
<proteinExistence type="predicted"/>
<dbReference type="eggNOG" id="KOG0108">
    <property type="taxonomic scope" value="Eukaryota"/>
</dbReference>
<evidence type="ECO:0000313" key="4">
    <source>
        <dbReference type="Proteomes" id="UP000002729"/>
    </source>
</evidence>
<dbReference type="AlphaFoldDB" id="F0XX94"/>
<dbReference type="InterPro" id="IPR035979">
    <property type="entry name" value="RBD_domain_sf"/>
</dbReference>
<dbReference type="KEGG" id="aaf:AURANDRAFT_17171"/>
<feature type="non-terminal residue" evidence="3">
    <location>
        <position position="1"/>
    </location>
</feature>
<dbReference type="Pfam" id="PF00076">
    <property type="entry name" value="RRM_1"/>
    <property type="match status" value="1"/>
</dbReference>
<evidence type="ECO:0000313" key="3">
    <source>
        <dbReference type="EMBL" id="EGB13181.1"/>
    </source>
</evidence>
<feature type="domain" description="RRM" evidence="2">
    <location>
        <begin position="1"/>
        <end position="74"/>
    </location>
</feature>